<protein>
    <recommendedName>
        <fullName evidence="2">non-specific serine/threonine protein kinase</fullName>
        <ecNumber evidence="2">2.7.11.1</ecNumber>
    </recommendedName>
</protein>
<evidence type="ECO:0000256" key="2">
    <source>
        <dbReference type="ARBA" id="ARBA00012513"/>
    </source>
</evidence>
<dbReference type="SMART" id="SM00220">
    <property type="entry name" value="S_TKc"/>
    <property type="match status" value="1"/>
</dbReference>
<keyword evidence="4" id="KW-0723">Serine/threonine-protein kinase</keyword>
<dbReference type="FunFam" id="1.10.510.10:FF:000358">
    <property type="entry name" value="Putative leucine-rich repeat receptor-like serine/threonine-protein kinase"/>
    <property type="match status" value="1"/>
</dbReference>
<keyword evidence="7" id="KW-0808">Transferase</keyword>
<keyword evidence="6" id="KW-0433">Leucine-rich repeat</keyword>
<evidence type="ECO:0000259" key="20">
    <source>
        <dbReference type="PROSITE" id="PS50011"/>
    </source>
</evidence>
<dbReference type="Gene3D" id="1.10.510.10">
    <property type="entry name" value="Transferase(Phosphotransferase) domain 1"/>
    <property type="match status" value="1"/>
</dbReference>
<feature type="non-terminal residue" evidence="21">
    <location>
        <position position="1"/>
    </location>
</feature>
<organism evidence="21 22">
    <name type="scientific">Dorcoceras hygrometricum</name>
    <dbReference type="NCBI Taxonomy" id="472368"/>
    <lineage>
        <taxon>Eukaryota</taxon>
        <taxon>Viridiplantae</taxon>
        <taxon>Streptophyta</taxon>
        <taxon>Embryophyta</taxon>
        <taxon>Tracheophyta</taxon>
        <taxon>Spermatophyta</taxon>
        <taxon>Magnoliopsida</taxon>
        <taxon>eudicotyledons</taxon>
        <taxon>Gunneridae</taxon>
        <taxon>Pentapetalae</taxon>
        <taxon>asterids</taxon>
        <taxon>lamiids</taxon>
        <taxon>Lamiales</taxon>
        <taxon>Gesneriaceae</taxon>
        <taxon>Didymocarpoideae</taxon>
        <taxon>Trichosporeae</taxon>
        <taxon>Loxocarpinae</taxon>
        <taxon>Dorcoceras</taxon>
    </lineage>
</organism>
<keyword evidence="5" id="KW-0597">Phosphoprotein</keyword>
<evidence type="ECO:0000313" key="22">
    <source>
        <dbReference type="Proteomes" id="UP000250235"/>
    </source>
</evidence>
<proteinExistence type="predicted"/>
<evidence type="ECO:0000256" key="9">
    <source>
        <dbReference type="ARBA" id="ARBA00022729"/>
    </source>
</evidence>
<keyword evidence="12 21" id="KW-0418">Kinase</keyword>
<dbReference type="InterPro" id="IPR000719">
    <property type="entry name" value="Prot_kinase_dom"/>
</dbReference>
<dbReference type="OrthoDB" id="1412603at2759"/>
<evidence type="ECO:0000256" key="13">
    <source>
        <dbReference type="ARBA" id="ARBA00022840"/>
    </source>
</evidence>
<dbReference type="GO" id="GO:0005524">
    <property type="term" value="F:ATP binding"/>
    <property type="evidence" value="ECO:0007669"/>
    <property type="project" value="UniProtKB-KW"/>
</dbReference>
<keyword evidence="15" id="KW-0472">Membrane</keyword>
<keyword evidence="11" id="KW-0547">Nucleotide-binding</keyword>
<keyword evidence="22" id="KW-1185">Reference proteome</keyword>
<reference evidence="21 22" key="1">
    <citation type="journal article" date="2015" name="Proc. Natl. Acad. Sci. U.S.A.">
        <title>The resurrection genome of Boea hygrometrica: A blueprint for survival of dehydration.</title>
        <authorList>
            <person name="Xiao L."/>
            <person name="Yang G."/>
            <person name="Zhang L."/>
            <person name="Yang X."/>
            <person name="Zhao S."/>
            <person name="Ji Z."/>
            <person name="Zhou Q."/>
            <person name="Hu M."/>
            <person name="Wang Y."/>
            <person name="Chen M."/>
            <person name="Xu Y."/>
            <person name="Jin H."/>
            <person name="Xiao X."/>
            <person name="Hu G."/>
            <person name="Bao F."/>
            <person name="Hu Y."/>
            <person name="Wan P."/>
            <person name="Li L."/>
            <person name="Deng X."/>
            <person name="Kuang T."/>
            <person name="Xiang C."/>
            <person name="Zhu J.K."/>
            <person name="Oliver M.J."/>
            <person name="He Y."/>
        </authorList>
    </citation>
    <scope>NUCLEOTIDE SEQUENCE [LARGE SCALE GENOMIC DNA]</scope>
    <source>
        <strain evidence="22">cv. XS01</strain>
    </source>
</reference>
<keyword evidence="13" id="KW-0067">ATP-binding</keyword>
<dbReference type="SUPFAM" id="SSF56112">
    <property type="entry name" value="Protein kinase-like (PK-like)"/>
    <property type="match status" value="1"/>
</dbReference>
<evidence type="ECO:0000256" key="14">
    <source>
        <dbReference type="ARBA" id="ARBA00022989"/>
    </source>
</evidence>
<evidence type="ECO:0000256" key="19">
    <source>
        <dbReference type="ARBA" id="ARBA00048679"/>
    </source>
</evidence>
<evidence type="ECO:0000256" key="7">
    <source>
        <dbReference type="ARBA" id="ARBA00022679"/>
    </source>
</evidence>
<evidence type="ECO:0000256" key="10">
    <source>
        <dbReference type="ARBA" id="ARBA00022737"/>
    </source>
</evidence>
<evidence type="ECO:0000256" key="17">
    <source>
        <dbReference type="ARBA" id="ARBA00023180"/>
    </source>
</evidence>
<comment type="catalytic activity">
    <reaction evidence="19">
        <text>L-seryl-[protein] + ATP = O-phospho-L-seryl-[protein] + ADP + H(+)</text>
        <dbReference type="Rhea" id="RHEA:17989"/>
        <dbReference type="Rhea" id="RHEA-COMP:9863"/>
        <dbReference type="Rhea" id="RHEA-COMP:11604"/>
        <dbReference type="ChEBI" id="CHEBI:15378"/>
        <dbReference type="ChEBI" id="CHEBI:29999"/>
        <dbReference type="ChEBI" id="CHEBI:30616"/>
        <dbReference type="ChEBI" id="CHEBI:83421"/>
        <dbReference type="ChEBI" id="CHEBI:456216"/>
        <dbReference type="EC" id="2.7.11.1"/>
    </reaction>
</comment>
<evidence type="ECO:0000313" key="21">
    <source>
        <dbReference type="EMBL" id="KZV26305.1"/>
    </source>
</evidence>
<dbReference type="PANTHER" id="PTHR48008">
    <property type="entry name" value="LEUCINE-RICH REPEAT RECEPTOR-LIKE PROTEIN KINASE IMK3-RELATED"/>
    <property type="match status" value="1"/>
</dbReference>
<keyword evidence="14" id="KW-1133">Transmembrane helix</keyword>
<dbReference type="AlphaFoldDB" id="A0A2Z7AWS7"/>
<dbReference type="EMBL" id="KV011324">
    <property type="protein sequence ID" value="KZV26305.1"/>
    <property type="molecule type" value="Genomic_DNA"/>
</dbReference>
<keyword evidence="16 21" id="KW-0675">Receptor</keyword>
<dbReference type="PANTHER" id="PTHR48008:SF14">
    <property type="entry name" value="PROTEIN KINASE DOMAIN-CONTAINING PROTEIN"/>
    <property type="match status" value="1"/>
</dbReference>
<dbReference type="Pfam" id="PF00069">
    <property type="entry name" value="Pkinase"/>
    <property type="match status" value="1"/>
</dbReference>
<sequence>NELEGPIHPNLSECSQLSILSLSANKFSGSIPRDIGNLRALQQGYSTPVVHCDLKPSNVLLDDAMVAHLCDFGIAKLLYSGVSITITGTLSTLGYIAPEYGSEGWVSVRCDVYSYGIMLMEVFTRTKPNDIKFTGDLSLRRWVNDSVPNAIVQVIDSKLLSADERYHDEKLELLVSIMEIALQCSIDNPRDLSLRRWVNDSVPNAIVQVIDSKLLSADERYLDEKLECLVSIMEIALQCSTENPSERIIIMRSVVVELKKIMSQLLRYTPQEVGNF</sequence>
<gene>
    <name evidence="21" type="ORF">F511_41355</name>
</gene>
<dbReference type="InterPro" id="IPR011009">
    <property type="entry name" value="Kinase-like_dom_sf"/>
</dbReference>
<dbReference type="InterPro" id="IPR032675">
    <property type="entry name" value="LRR_dom_sf"/>
</dbReference>
<dbReference type="InterPro" id="IPR052451">
    <property type="entry name" value="Ser/Thr_kinase-like"/>
</dbReference>
<name>A0A2Z7AWS7_9LAMI</name>
<evidence type="ECO:0000256" key="1">
    <source>
        <dbReference type="ARBA" id="ARBA00004162"/>
    </source>
</evidence>
<evidence type="ECO:0000256" key="5">
    <source>
        <dbReference type="ARBA" id="ARBA00022553"/>
    </source>
</evidence>
<comment type="catalytic activity">
    <reaction evidence="18">
        <text>L-threonyl-[protein] + ATP = O-phospho-L-threonyl-[protein] + ADP + H(+)</text>
        <dbReference type="Rhea" id="RHEA:46608"/>
        <dbReference type="Rhea" id="RHEA-COMP:11060"/>
        <dbReference type="Rhea" id="RHEA-COMP:11605"/>
        <dbReference type="ChEBI" id="CHEBI:15378"/>
        <dbReference type="ChEBI" id="CHEBI:30013"/>
        <dbReference type="ChEBI" id="CHEBI:30616"/>
        <dbReference type="ChEBI" id="CHEBI:61977"/>
        <dbReference type="ChEBI" id="CHEBI:456216"/>
        <dbReference type="EC" id="2.7.11.1"/>
    </reaction>
</comment>
<evidence type="ECO:0000256" key="12">
    <source>
        <dbReference type="ARBA" id="ARBA00022777"/>
    </source>
</evidence>
<evidence type="ECO:0000256" key="18">
    <source>
        <dbReference type="ARBA" id="ARBA00047899"/>
    </source>
</evidence>
<comment type="subcellular location">
    <subcellularLocation>
        <location evidence="1">Cell membrane</location>
        <topology evidence="1">Single-pass membrane protein</topology>
    </subcellularLocation>
</comment>
<dbReference type="PROSITE" id="PS00108">
    <property type="entry name" value="PROTEIN_KINASE_ST"/>
    <property type="match status" value="1"/>
</dbReference>
<dbReference type="SUPFAM" id="SSF52058">
    <property type="entry name" value="L domain-like"/>
    <property type="match status" value="1"/>
</dbReference>
<keyword evidence="3" id="KW-1003">Cell membrane</keyword>
<dbReference type="PROSITE" id="PS50011">
    <property type="entry name" value="PROTEIN_KINASE_DOM"/>
    <property type="match status" value="1"/>
</dbReference>
<keyword evidence="9" id="KW-0732">Signal</keyword>
<dbReference type="Gene3D" id="3.80.10.10">
    <property type="entry name" value="Ribonuclease Inhibitor"/>
    <property type="match status" value="1"/>
</dbReference>
<dbReference type="Proteomes" id="UP000250235">
    <property type="component" value="Unassembled WGS sequence"/>
</dbReference>
<evidence type="ECO:0000256" key="15">
    <source>
        <dbReference type="ARBA" id="ARBA00023136"/>
    </source>
</evidence>
<evidence type="ECO:0000256" key="4">
    <source>
        <dbReference type="ARBA" id="ARBA00022527"/>
    </source>
</evidence>
<keyword evidence="8" id="KW-0812">Transmembrane</keyword>
<keyword evidence="10" id="KW-0677">Repeat</keyword>
<evidence type="ECO:0000256" key="3">
    <source>
        <dbReference type="ARBA" id="ARBA00022475"/>
    </source>
</evidence>
<dbReference type="InterPro" id="IPR008271">
    <property type="entry name" value="Ser/Thr_kinase_AS"/>
</dbReference>
<dbReference type="GO" id="GO:0005886">
    <property type="term" value="C:plasma membrane"/>
    <property type="evidence" value="ECO:0007669"/>
    <property type="project" value="UniProtKB-SubCell"/>
</dbReference>
<dbReference type="EC" id="2.7.11.1" evidence="2"/>
<evidence type="ECO:0000256" key="8">
    <source>
        <dbReference type="ARBA" id="ARBA00022692"/>
    </source>
</evidence>
<accession>A0A2Z7AWS7</accession>
<dbReference type="GO" id="GO:0004674">
    <property type="term" value="F:protein serine/threonine kinase activity"/>
    <property type="evidence" value="ECO:0007669"/>
    <property type="project" value="UniProtKB-KW"/>
</dbReference>
<evidence type="ECO:0000256" key="16">
    <source>
        <dbReference type="ARBA" id="ARBA00023170"/>
    </source>
</evidence>
<evidence type="ECO:0000256" key="11">
    <source>
        <dbReference type="ARBA" id="ARBA00022741"/>
    </source>
</evidence>
<feature type="domain" description="Protein kinase" evidence="20">
    <location>
        <begin position="1"/>
        <end position="276"/>
    </location>
</feature>
<keyword evidence="17" id="KW-0325">Glycoprotein</keyword>
<evidence type="ECO:0000256" key="6">
    <source>
        <dbReference type="ARBA" id="ARBA00022614"/>
    </source>
</evidence>